<dbReference type="EMBL" id="LSQZ01000071">
    <property type="protein sequence ID" value="KXI11484.1"/>
    <property type="molecule type" value="Genomic_DNA"/>
</dbReference>
<protein>
    <submittedName>
        <fullName evidence="1">Uncharacterized protein</fullName>
    </submittedName>
</protein>
<name>A0A135YQ32_9FIRM</name>
<dbReference type="STRING" id="1261.HMPREF3195_01389"/>
<dbReference type="RefSeq" id="WP_061101932.1">
    <property type="nucleotide sequence ID" value="NZ_KQ961832.1"/>
</dbReference>
<dbReference type="Proteomes" id="UP000070326">
    <property type="component" value="Unassembled WGS sequence"/>
</dbReference>
<dbReference type="PATRIC" id="fig|1261.5.peg.1392"/>
<sequence length="410" mass="46964">MVRLRRKVYENLLDKFTTLFSKITKIFNTEIDKNANISDFTNLVKYIEDNTLVKLDESYLKQTDIMASTDSYMSLLDQALTSPGSRSWKIYNPSENVDYVLLGDNLCKIENNNLILIKKLSRSNCRPVKIGDCIYYGTRNVYEYNLKTDTISSITPVSYDNMSSRTHANGLSISLMGNCIYYSKVTDTFESKKNLSIIKFDLATKTSSTIFNVGNFRDLYLIQSGLVKDKYAYFLYQIYNYKYFYTLGIVDLSKNRYIFHDDVKRDTGGGYGNDAVMSHPLLVGDDLIFGAKFLSSLSFSIPDVRDNIYCISTNGDKKSLEGNEEFYRNLIFNKKYEYELLSDNICQMLNKNKIIADNTLYDLNTKTYKADIFKLKSICNFVNSRKKIGQITTSNGCAGIVVGEEMLKSE</sequence>
<gene>
    <name evidence="1" type="ORF">HMPREF3195_01389</name>
</gene>
<organism evidence="1 2">
    <name type="scientific">Peptostreptococcus anaerobius</name>
    <dbReference type="NCBI Taxonomy" id="1261"/>
    <lineage>
        <taxon>Bacteria</taxon>
        <taxon>Bacillati</taxon>
        <taxon>Bacillota</taxon>
        <taxon>Clostridia</taxon>
        <taxon>Peptostreptococcales</taxon>
        <taxon>Peptostreptococcaceae</taxon>
        <taxon>Peptostreptococcus</taxon>
    </lineage>
</organism>
<reference evidence="1 2" key="1">
    <citation type="submission" date="2016-02" db="EMBL/GenBank/DDBJ databases">
        <authorList>
            <person name="Wen L."/>
            <person name="He K."/>
            <person name="Yang H."/>
        </authorList>
    </citation>
    <scope>NUCLEOTIDE SEQUENCE [LARGE SCALE GENOMIC DNA]</scope>
    <source>
        <strain evidence="1 2">MJR8628A</strain>
    </source>
</reference>
<evidence type="ECO:0000313" key="2">
    <source>
        <dbReference type="Proteomes" id="UP000070326"/>
    </source>
</evidence>
<proteinExistence type="predicted"/>
<accession>A0A135YQ32</accession>
<comment type="caution">
    <text evidence="1">The sequence shown here is derived from an EMBL/GenBank/DDBJ whole genome shotgun (WGS) entry which is preliminary data.</text>
</comment>
<dbReference type="AlphaFoldDB" id="A0A135YQ32"/>
<evidence type="ECO:0000313" key="1">
    <source>
        <dbReference type="EMBL" id="KXI11484.1"/>
    </source>
</evidence>